<evidence type="ECO:0000313" key="2">
    <source>
        <dbReference type="Proteomes" id="UP000031189"/>
    </source>
</evidence>
<accession>A0A0B3VZU9</accession>
<dbReference type="EMBL" id="JWHR01000040">
    <property type="protein sequence ID" value="KHS58293.1"/>
    <property type="molecule type" value="Genomic_DNA"/>
</dbReference>
<reference evidence="1 2" key="1">
    <citation type="submission" date="2014-12" db="EMBL/GenBank/DDBJ databases">
        <title>Draft genome sequence of Terrisporobacter sp. 08-306576, isolated from the blood culture of a bacteremia patient.</title>
        <authorList>
            <person name="Lund L.C."/>
            <person name="Sydenham T.V."/>
            <person name="Hogh S.V."/>
            <person name="Skov M.N."/>
            <person name="Kemp M."/>
            <person name="Justesen U.S."/>
        </authorList>
    </citation>
    <scope>NUCLEOTIDE SEQUENCE [LARGE SCALE GENOMIC DNA]</scope>
    <source>
        <strain evidence="1 2">08-306576</strain>
    </source>
</reference>
<dbReference type="STRING" id="1577792.QX51_03650"/>
<keyword evidence="2" id="KW-1185">Reference proteome</keyword>
<comment type="caution">
    <text evidence="1">The sequence shown here is derived from an EMBL/GenBank/DDBJ whole genome shotgun (WGS) entry which is preliminary data.</text>
</comment>
<dbReference type="OrthoDB" id="1682252at2"/>
<proteinExistence type="predicted"/>
<evidence type="ECO:0000313" key="1">
    <source>
        <dbReference type="EMBL" id="KHS58293.1"/>
    </source>
</evidence>
<dbReference type="RefSeq" id="WP_039678559.1">
    <property type="nucleotide sequence ID" value="NZ_JAWGXO010000002.1"/>
</dbReference>
<gene>
    <name evidence="1" type="ORF">QX51_03650</name>
</gene>
<name>A0A0B3VZU9_9FIRM</name>
<dbReference type="AlphaFoldDB" id="A0A0B3VZU9"/>
<organism evidence="1 2">
    <name type="scientific">Terrisporobacter othiniensis</name>
    <dbReference type="NCBI Taxonomy" id="1577792"/>
    <lineage>
        <taxon>Bacteria</taxon>
        <taxon>Bacillati</taxon>
        <taxon>Bacillota</taxon>
        <taxon>Clostridia</taxon>
        <taxon>Peptostreptococcales</taxon>
        <taxon>Peptostreptococcaceae</taxon>
        <taxon>Terrisporobacter</taxon>
    </lineage>
</organism>
<dbReference type="Proteomes" id="UP000031189">
    <property type="component" value="Unassembled WGS sequence"/>
</dbReference>
<sequence length="94" mass="11346">MDKFKVQKVDNCFKNSQSYEYKLNVEVNEELLKKLQNLGEIEIKNFRRPIFMINCENKNKIKGVINSKIIRVSFPDDIWEERKESFEKFLNEVL</sequence>
<protein>
    <submittedName>
        <fullName evidence="1">Uncharacterized protein</fullName>
    </submittedName>
</protein>